<keyword evidence="1" id="KW-1133">Transmembrane helix</keyword>
<dbReference type="RefSeq" id="WP_192763738.1">
    <property type="nucleotide sequence ID" value="NZ_JADBDZ010000001.1"/>
</dbReference>
<keyword evidence="1" id="KW-0472">Membrane</keyword>
<comment type="caution">
    <text evidence="2">The sequence shown here is derived from an EMBL/GenBank/DDBJ whole genome shotgun (WGS) entry which is preliminary data.</text>
</comment>
<evidence type="ECO:0000313" key="2">
    <source>
        <dbReference type="EMBL" id="MBE1537960.1"/>
    </source>
</evidence>
<sequence length="323" mass="33015">MRAEMAPGPVGRRWTAARLVAGHGAAVCLSLYLVVKLIWVVAGLFGAVPSDVGGAAWIVLNTVTVGMAAVGIALGLALARGPGRGKPAAPLLLIAWIGAGFLVPMLPYMVVSAFIGDGAGAGGGGSGGEESMPTWEAAFLGIGFMGMAAGLAVALPIYLRERWPEAFVGRLGGDVPAAGRAHVRSVLVMCLCLAAMWAYWAVGGTLGMDPGQRHRMNADARLLLGNSALWALIGAWAVATRRPGTPTWLPTALGFTASGSLFAWSAWKLPLVFLRPGDYAPAERPAVAVVQHGLGIAAGALLLSALVKAVGAAESRAARRGSP</sequence>
<feature type="transmembrane region" description="Helical" evidence="1">
    <location>
        <begin position="247"/>
        <end position="267"/>
    </location>
</feature>
<proteinExistence type="predicted"/>
<protein>
    <submittedName>
        <fullName evidence="2">Uncharacterized protein</fullName>
    </submittedName>
</protein>
<feature type="transmembrane region" description="Helical" evidence="1">
    <location>
        <begin position="91"/>
        <end position="115"/>
    </location>
</feature>
<gene>
    <name evidence="2" type="ORF">H4W34_007793</name>
</gene>
<dbReference type="Proteomes" id="UP000627838">
    <property type="component" value="Unassembled WGS sequence"/>
</dbReference>
<evidence type="ECO:0000313" key="3">
    <source>
        <dbReference type="Proteomes" id="UP000627838"/>
    </source>
</evidence>
<feature type="transmembrane region" description="Helical" evidence="1">
    <location>
        <begin position="287"/>
        <end position="310"/>
    </location>
</feature>
<keyword evidence="1" id="KW-0812">Transmembrane</keyword>
<evidence type="ECO:0000256" key="1">
    <source>
        <dbReference type="SAM" id="Phobius"/>
    </source>
</evidence>
<organism evidence="2 3">
    <name type="scientific">Actinomadura algeriensis</name>
    <dbReference type="NCBI Taxonomy" id="1679523"/>
    <lineage>
        <taxon>Bacteria</taxon>
        <taxon>Bacillati</taxon>
        <taxon>Actinomycetota</taxon>
        <taxon>Actinomycetes</taxon>
        <taxon>Streptosporangiales</taxon>
        <taxon>Thermomonosporaceae</taxon>
        <taxon>Actinomadura</taxon>
    </lineage>
</organism>
<feature type="transmembrane region" description="Helical" evidence="1">
    <location>
        <begin position="20"/>
        <end position="48"/>
    </location>
</feature>
<feature type="transmembrane region" description="Helical" evidence="1">
    <location>
        <begin position="54"/>
        <end position="79"/>
    </location>
</feature>
<keyword evidence="3" id="KW-1185">Reference proteome</keyword>
<reference evidence="2 3" key="1">
    <citation type="submission" date="2020-10" db="EMBL/GenBank/DDBJ databases">
        <title>Sequencing the genomes of 1000 actinobacteria strains.</title>
        <authorList>
            <person name="Klenk H.-P."/>
        </authorList>
    </citation>
    <scope>NUCLEOTIDE SEQUENCE [LARGE SCALE GENOMIC DNA]</scope>
    <source>
        <strain evidence="2 3">DSM 46744</strain>
    </source>
</reference>
<feature type="transmembrane region" description="Helical" evidence="1">
    <location>
        <begin position="135"/>
        <end position="160"/>
    </location>
</feature>
<name>A0ABR9K6G5_9ACTN</name>
<feature type="transmembrane region" description="Helical" evidence="1">
    <location>
        <begin position="222"/>
        <end position="240"/>
    </location>
</feature>
<accession>A0ABR9K6G5</accession>
<feature type="transmembrane region" description="Helical" evidence="1">
    <location>
        <begin position="181"/>
        <end position="202"/>
    </location>
</feature>
<dbReference type="EMBL" id="JADBDZ010000001">
    <property type="protein sequence ID" value="MBE1537960.1"/>
    <property type="molecule type" value="Genomic_DNA"/>
</dbReference>